<dbReference type="VEuPathDB" id="AmoebaDB:EHI5A_016900"/>
<dbReference type="OrthoDB" id="28368at2759"/>
<dbReference type="OMA" id="ISSNECW"/>
<proteinExistence type="predicted"/>
<reference evidence="1" key="1">
    <citation type="journal article" date="2005" name="Nature">
        <title>The genome of the protist parasite Entamoeba histolytica.</title>
        <authorList>
            <person name="Loftus B."/>
            <person name="Anderson I."/>
            <person name="Davies R."/>
            <person name="Alsmark U.C."/>
            <person name="Samuelson J."/>
            <person name="Amedeo P."/>
            <person name="Roncaglia P."/>
            <person name="Berriman M."/>
            <person name="Hirt R.P."/>
            <person name="Mann B.J."/>
            <person name="Nozaki T."/>
            <person name="Suh B."/>
            <person name="Pop M."/>
            <person name="Duchene M."/>
            <person name="Ackers J."/>
            <person name="Tannich E."/>
            <person name="Leippe M."/>
            <person name="Hofer M."/>
            <person name="Bruchhaus I."/>
            <person name="Willhoeft U."/>
            <person name="Bhattacharya A."/>
            <person name="Chillingworth T."/>
            <person name="Churcher C."/>
            <person name="Hance Z."/>
            <person name="Harris B."/>
            <person name="Harris D."/>
            <person name="Jagels K."/>
            <person name="Moule S."/>
            <person name="Mungall K."/>
            <person name="Ormond D."/>
            <person name="Squares R."/>
            <person name="Whitehead S."/>
            <person name="Quail M.A."/>
            <person name="Rabbinowitsch E."/>
            <person name="Norbertczak H."/>
            <person name="Price C."/>
            <person name="Wang Z."/>
            <person name="Guillen N."/>
            <person name="Gilchrist C."/>
            <person name="Stroup S.E."/>
            <person name="Bhattacharya S."/>
            <person name="Lohia A."/>
            <person name="Foster P.G."/>
            <person name="Sicheritz-Ponten T."/>
            <person name="Weber C."/>
            <person name="Singh U."/>
            <person name="Mukherjee C."/>
            <person name="El-Sayed N.M."/>
            <person name="Petri W.A.Jr."/>
            <person name="Clark C.G."/>
            <person name="Embley T.M."/>
            <person name="Barrell B."/>
            <person name="Fraser C.M."/>
            <person name="Hall N."/>
        </authorList>
    </citation>
    <scope>NUCLEOTIDE SEQUENCE [LARGE SCALE GENOMIC DNA]</scope>
    <source>
        <strain evidence="1">HM-1:IMSS</strain>
    </source>
</reference>
<name>C4M1B5_ENTH1</name>
<evidence type="ECO:0000313" key="2">
    <source>
        <dbReference type="Proteomes" id="UP000001926"/>
    </source>
</evidence>
<organism evidence="1 2">
    <name type="scientific">Entamoeba histolytica (strain ATCC 30459 / HM-1:IMSS / ABRM)</name>
    <dbReference type="NCBI Taxonomy" id="294381"/>
    <lineage>
        <taxon>Eukaryota</taxon>
        <taxon>Amoebozoa</taxon>
        <taxon>Evosea</taxon>
        <taxon>Archamoebae</taxon>
        <taxon>Mastigamoebida</taxon>
        <taxon>Entamoebidae</taxon>
        <taxon>Entamoeba</taxon>
    </lineage>
</organism>
<sequence length="453" mass="52948">MNEGDLLKKIHELQTNVLINENCFNSIKRQVEELIINEVGIISFVLGDEENEWEQIVFKILHTDFTENEQIRKQEKLSDGSMINESTITVMDEDDIFFVDEESRVKEEKKQQKLAKEERKQKRSCKLYYLTIDSSILKHQKDFFVLVKSQLEQQQFLNEELRNMPIQFTSFINWIKEIDFVRIVLIITNTSKLLKNNIELFYEITDAFLTLLDNNHLTVIFTALSDDIFADKKISSRITFGRDPLILKGISSPEEMKSFLLKTTSINSNECWNTFTQSIFNDKDINDLFQLCITINPIRNIAIHLLQINQFKLIHSDTSFISFKILTLLYPQPIWNLTPYQYIVLIGLNRLSQISSSPIILVSDLCDFLFKNTKNINSLQNVKQSFYSLKDYHYQILLELQTIGLVTVNVKKSIVNLEITQLTINDITTSLKSNPLFKELIDWNNSLNLVFQK</sequence>
<dbReference type="GeneID" id="3410300"/>
<accession>C4M1B5</accession>
<protein>
    <submittedName>
        <fullName evidence="1">Uncharacterized protein</fullName>
    </submittedName>
</protein>
<gene>
    <name evidence="1" type="ORF">EHI_169920</name>
</gene>
<dbReference type="HOGENOM" id="CLU_604747_0_0_1"/>
<dbReference type="EMBL" id="DS571207">
    <property type="protein sequence ID" value="EAL50614.1"/>
    <property type="molecule type" value="Genomic_DNA"/>
</dbReference>
<dbReference type="Proteomes" id="UP000001926">
    <property type="component" value="Partially assembled WGS sequence"/>
</dbReference>
<dbReference type="RefSeq" id="XP_655999.1">
    <property type="nucleotide sequence ID" value="XM_650907.1"/>
</dbReference>
<dbReference type="InParanoid" id="C4M1B5"/>
<dbReference type="KEGG" id="ehi:EHI_169920"/>
<evidence type="ECO:0000313" key="1">
    <source>
        <dbReference type="EMBL" id="EAL50614.1"/>
    </source>
</evidence>
<dbReference type="VEuPathDB" id="AmoebaDB:EHI8A_004050"/>
<dbReference type="VEuPathDB" id="AmoebaDB:EHI_169920"/>
<dbReference type="VEuPathDB" id="AmoebaDB:KM1_017300"/>
<dbReference type="AlphaFoldDB" id="C4M1B5"/>
<dbReference type="VEuPathDB" id="AmoebaDB:EHI7A_005790"/>
<keyword evidence="2" id="KW-1185">Reference proteome</keyword>
<reference evidence="1" key="2">
    <citation type="submission" date="2007-03" db="EMBL/GenBank/DDBJ databases">
        <authorList>
            <person name="Lorenzi H."/>
            <person name="Amedeo P."/>
            <person name="Inman J."/>
            <person name="Schobel S."/>
            <person name="Caler E."/>
        </authorList>
    </citation>
    <scope>GENOME REANNOTATION</scope>
    <source>
        <strain evidence="1">HM-1:IMSS</strain>
    </source>
</reference>